<comment type="caution">
    <text evidence="5">The sequence shown here is derived from an EMBL/GenBank/DDBJ whole genome shotgun (WGS) entry which is preliminary data.</text>
</comment>
<dbReference type="STRING" id="747725.A0A168HHM5"/>
<feature type="domain" description="AMP-dependent synthetase/ligase" evidence="4">
    <location>
        <begin position="283"/>
        <end position="530"/>
    </location>
</feature>
<evidence type="ECO:0000313" key="5">
    <source>
        <dbReference type="EMBL" id="OAC98795.1"/>
    </source>
</evidence>
<feature type="signal peptide" evidence="3">
    <location>
        <begin position="1"/>
        <end position="20"/>
    </location>
</feature>
<sequence length="568" mass="63095">MTIELNTLSYLLLTTILSAASFIAIQNGKHPDVHPSVLNKQSEYAALRYPGESAVIKSNAFPNGAPRLTARDRSIKTLSELYQVALNKHTGKHFLGARDSTKKSVIWQSYDGAYEKIQHIFSGLIYKAKLQANTEKESSFVGIYASNSPDTFWTEMACHWGGLVTVPIAAQATSSHIVHVIRDTKLTTLVIDETHLEYILRLVEGTSVKHIIVLGEDESYEEQEKYFGFSITGFSQLQTFGREHLIDRSELSTSDSIASIYYSTNSQKIIPDVNDPQDDKSLGVVLTHANLISAISSNLAHTPLSHKITSKDTLMHSFAIDNVLGYVLQAAVCFTGGSIGFEDKVMLNEFNLDVPSVLTAIKDIKPTIYASGGPFLKQVQKLILGKYGNSFLFQRGLDRKDRYHKEGKLVSDCKYDMLVFRYIRQQLFGGQIRMLYMDSDDFPKVDLGSFYRSVLGAQVLKTFSRPETSSSMMTTVVFDYALEKRVVGPPIASIHAKLVDKKEQGYVAEDLPNPRGEIHVQGSTVFAGYWNNTSATMDAINPDGWYPTGMIGELLPNGSILLLEPSLK</sequence>
<feature type="chain" id="PRO_5007897634" description="AMP-dependent synthetase/ligase domain-containing protein" evidence="3">
    <location>
        <begin position="21"/>
        <end position="568"/>
    </location>
</feature>
<accession>A0A168HHM5</accession>
<dbReference type="Gene3D" id="3.40.50.12780">
    <property type="entry name" value="N-terminal domain of ligase-like"/>
    <property type="match status" value="1"/>
</dbReference>
<organism evidence="5 6">
    <name type="scientific">Mucor lusitanicus CBS 277.49</name>
    <dbReference type="NCBI Taxonomy" id="747725"/>
    <lineage>
        <taxon>Eukaryota</taxon>
        <taxon>Fungi</taxon>
        <taxon>Fungi incertae sedis</taxon>
        <taxon>Mucoromycota</taxon>
        <taxon>Mucoromycotina</taxon>
        <taxon>Mucoromycetes</taxon>
        <taxon>Mucorales</taxon>
        <taxon>Mucorineae</taxon>
        <taxon>Mucoraceae</taxon>
        <taxon>Mucor</taxon>
    </lineage>
</organism>
<dbReference type="SUPFAM" id="SSF56801">
    <property type="entry name" value="Acetyl-CoA synthetase-like"/>
    <property type="match status" value="1"/>
</dbReference>
<evidence type="ECO:0000256" key="3">
    <source>
        <dbReference type="SAM" id="SignalP"/>
    </source>
</evidence>
<dbReference type="PANTHER" id="PTHR43272">
    <property type="entry name" value="LONG-CHAIN-FATTY-ACID--COA LIGASE"/>
    <property type="match status" value="1"/>
</dbReference>
<gene>
    <name evidence="5" type="ORF">MUCCIDRAFT_115038</name>
</gene>
<keyword evidence="6" id="KW-1185">Reference proteome</keyword>
<name>A0A168HHM5_MUCCL</name>
<evidence type="ECO:0000256" key="1">
    <source>
        <dbReference type="ARBA" id="ARBA00022741"/>
    </source>
</evidence>
<dbReference type="OrthoDB" id="1700726at2759"/>
<feature type="domain" description="AMP-dependent synthetase/ligase" evidence="4">
    <location>
        <begin position="105"/>
        <end position="262"/>
    </location>
</feature>
<dbReference type="GO" id="GO:0005524">
    <property type="term" value="F:ATP binding"/>
    <property type="evidence" value="ECO:0007669"/>
    <property type="project" value="UniProtKB-KW"/>
</dbReference>
<dbReference type="EMBL" id="AMYB01000009">
    <property type="protein sequence ID" value="OAC98795.1"/>
    <property type="molecule type" value="Genomic_DNA"/>
</dbReference>
<evidence type="ECO:0000313" key="6">
    <source>
        <dbReference type="Proteomes" id="UP000077051"/>
    </source>
</evidence>
<dbReference type="Proteomes" id="UP000077051">
    <property type="component" value="Unassembled WGS sequence"/>
</dbReference>
<dbReference type="GO" id="GO:0016020">
    <property type="term" value="C:membrane"/>
    <property type="evidence" value="ECO:0007669"/>
    <property type="project" value="TreeGrafter"/>
</dbReference>
<dbReference type="GO" id="GO:0004467">
    <property type="term" value="F:long-chain fatty acid-CoA ligase activity"/>
    <property type="evidence" value="ECO:0007669"/>
    <property type="project" value="TreeGrafter"/>
</dbReference>
<keyword evidence="1" id="KW-0547">Nucleotide-binding</keyword>
<dbReference type="Pfam" id="PF00501">
    <property type="entry name" value="AMP-binding"/>
    <property type="match status" value="2"/>
</dbReference>
<proteinExistence type="predicted"/>
<dbReference type="InterPro" id="IPR000873">
    <property type="entry name" value="AMP-dep_synth/lig_dom"/>
</dbReference>
<protein>
    <recommendedName>
        <fullName evidence="4">AMP-dependent synthetase/ligase domain-containing protein</fullName>
    </recommendedName>
</protein>
<dbReference type="VEuPathDB" id="FungiDB:MUCCIDRAFT_115038"/>
<dbReference type="AlphaFoldDB" id="A0A168HHM5"/>
<evidence type="ECO:0000256" key="2">
    <source>
        <dbReference type="ARBA" id="ARBA00022840"/>
    </source>
</evidence>
<keyword evidence="2" id="KW-0067">ATP-binding</keyword>
<evidence type="ECO:0000259" key="4">
    <source>
        <dbReference type="Pfam" id="PF00501"/>
    </source>
</evidence>
<dbReference type="InterPro" id="IPR042099">
    <property type="entry name" value="ANL_N_sf"/>
</dbReference>
<keyword evidence="3" id="KW-0732">Signal</keyword>
<dbReference type="GO" id="GO:0005783">
    <property type="term" value="C:endoplasmic reticulum"/>
    <property type="evidence" value="ECO:0007669"/>
    <property type="project" value="TreeGrafter"/>
</dbReference>
<dbReference type="PANTHER" id="PTHR43272:SF33">
    <property type="entry name" value="AMP-BINDING DOMAIN-CONTAINING PROTEIN-RELATED"/>
    <property type="match status" value="1"/>
</dbReference>
<reference evidence="5 6" key="1">
    <citation type="submission" date="2015-06" db="EMBL/GenBank/DDBJ databases">
        <title>Expansion of signal transduction pathways in fungi by whole-genome duplication.</title>
        <authorList>
            <consortium name="DOE Joint Genome Institute"/>
            <person name="Corrochano L.M."/>
            <person name="Kuo A."/>
            <person name="Marcet-Houben M."/>
            <person name="Polaino S."/>
            <person name="Salamov A."/>
            <person name="Villalobos J.M."/>
            <person name="Alvarez M.I."/>
            <person name="Avalos J."/>
            <person name="Benito E.P."/>
            <person name="Benoit I."/>
            <person name="Burger G."/>
            <person name="Camino L.P."/>
            <person name="Canovas D."/>
            <person name="Cerda-Olmedo E."/>
            <person name="Cheng J.-F."/>
            <person name="Dominguez A."/>
            <person name="Elias M."/>
            <person name="Eslava A.P."/>
            <person name="Glaser F."/>
            <person name="Grimwood J."/>
            <person name="Gutierrez G."/>
            <person name="Heitman J."/>
            <person name="Henrissat B."/>
            <person name="Iturriaga E.A."/>
            <person name="Lang B.F."/>
            <person name="Lavin J.L."/>
            <person name="Lee S."/>
            <person name="Li W."/>
            <person name="Lindquist E."/>
            <person name="Lopez-Garcia S."/>
            <person name="Luque E.M."/>
            <person name="Marcos A.T."/>
            <person name="Martin J."/>
            <person name="Mccluskey K."/>
            <person name="Medina H.R."/>
            <person name="Miralles-Duran A."/>
            <person name="Miyazaki A."/>
            <person name="Munoz-Torres E."/>
            <person name="Oguiza J.A."/>
            <person name="Ohm R."/>
            <person name="Olmedo M."/>
            <person name="Orejas M."/>
            <person name="Ortiz-Castellanos L."/>
            <person name="Pisabarro A.G."/>
            <person name="Rodriguez-Romero J."/>
            <person name="Ruiz-Herrera J."/>
            <person name="Ruiz-Vazquez R."/>
            <person name="Sanz C."/>
            <person name="Schackwitz W."/>
            <person name="Schmutz J."/>
            <person name="Shahriari M."/>
            <person name="Shelest E."/>
            <person name="Silva-Franco F."/>
            <person name="Soanes D."/>
            <person name="Syed K."/>
            <person name="Tagua V.G."/>
            <person name="Talbot N.J."/>
            <person name="Thon M."/>
            <person name="De Vries R.P."/>
            <person name="Wiebenga A."/>
            <person name="Yadav J.S."/>
            <person name="Braun E.L."/>
            <person name="Baker S."/>
            <person name="Garre V."/>
            <person name="Horwitz B."/>
            <person name="Torres-Martinez S."/>
            <person name="Idnurm A."/>
            <person name="Herrera-Estrella A."/>
            <person name="Gabaldon T."/>
            <person name="Grigoriev I.V."/>
        </authorList>
    </citation>
    <scope>NUCLEOTIDE SEQUENCE [LARGE SCALE GENOMIC DNA]</scope>
    <source>
        <strain evidence="5 6">CBS 277.49</strain>
    </source>
</reference>